<dbReference type="SUPFAM" id="SSF52317">
    <property type="entry name" value="Class I glutamine amidotransferase-like"/>
    <property type="match status" value="1"/>
</dbReference>
<dbReference type="EMBL" id="BMVF01000004">
    <property type="protein sequence ID" value="GHD86807.1"/>
    <property type="molecule type" value="Genomic_DNA"/>
</dbReference>
<dbReference type="RefSeq" id="WP_190177053.1">
    <property type="nucleotide sequence ID" value="NZ_BMVF01000004.1"/>
</dbReference>
<reference evidence="2" key="2">
    <citation type="submission" date="2020-09" db="EMBL/GenBank/DDBJ databases">
        <authorList>
            <person name="Sun Q."/>
            <person name="Ohkuma M."/>
        </authorList>
    </citation>
    <scope>NUCLEOTIDE SEQUENCE</scope>
    <source>
        <strain evidence="2">JCM 4654</strain>
    </source>
</reference>
<dbReference type="PANTHER" id="PTHR43130">
    <property type="entry name" value="ARAC-FAMILY TRANSCRIPTIONAL REGULATOR"/>
    <property type="match status" value="1"/>
</dbReference>
<dbReference type="CDD" id="cd03139">
    <property type="entry name" value="GATase1_PfpI_2"/>
    <property type="match status" value="1"/>
</dbReference>
<keyword evidence="3" id="KW-1185">Reference proteome</keyword>
<dbReference type="PANTHER" id="PTHR43130:SF2">
    <property type="entry name" value="DJ-1_PFPI DOMAIN-CONTAINING PROTEIN"/>
    <property type="match status" value="1"/>
</dbReference>
<dbReference type="Proteomes" id="UP000608955">
    <property type="component" value="Unassembled WGS sequence"/>
</dbReference>
<dbReference type="InterPro" id="IPR029062">
    <property type="entry name" value="Class_I_gatase-like"/>
</dbReference>
<feature type="domain" description="DJ-1/PfpI" evidence="1">
    <location>
        <begin position="2"/>
        <end position="161"/>
    </location>
</feature>
<comment type="caution">
    <text evidence="2">The sequence shown here is derived from an EMBL/GenBank/DDBJ whole genome shotgun (WGS) entry which is preliminary data.</text>
</comment>
<dbReference type="InterPro" id="IPR052158">
    <property type="entry name" value="INH-QAR"/>
</dbReference>
<keyword evidence="2" id="KW-0315">Glutamine amidotransferase</keyword>
<accession>A0A918Y1N8</accession>
<dbReference type="AlphaFoldDB" id="A0A918Y1N8"/>
<dbReference type="Pfam" id="PF01965">
    <property type="entry name" value="DJ-1_PfpI"/>
    <property type="match status" value="1"/>
</dbReference>
<gene>
    <name evidence="2" type="ORF">GCM10010508_16080</name>
</gene>
<sequence length="212" mass="21866">MQIAVLLYDRFTALDAVGPYEILSRIPGAEVVFTAAQPGPVRTEMTSLALSADAALQEVTAPDVLLVPGGPGTADLLADEPTLDWIRRVDETSTWTASVCSGSLLLGAAGLLTGRRATSHWVCLDHLWAFGASPARERVVVDGKYATAAGVSAGIDLALSLTGRMAGDEIARAVQLVVEYDPQPPYNAGSVATAPAALVAALRASDLAVGAV</sequence>
<name>A0A918Y1N8_9ACTN</name>
<evidence type="ECO:0000259" key="1">
    <source>
        <dbReference type="Pfam" id="PF01965"/>
    </source>
</evidence>
<dbReference type="GO" id="GO:0006355">
    <property type="term" value="P:regulation of DNA-templated transcription"/>
    <property type="evidence" value="ECO:0007669"/>
    <property type="project" value="TreeGrafter"/>
</dbReference>
<evidence type="ECO:0000313" key="3">
    <source>
        <dbReference type="Proteomes" id="UP000608955"/>
    </source>
</evidence>
<protein>
    <submittedName>
        <fullName evidence="2">Glutamine amidotransferase</fullName>
    </submittedName>
</protein>
<dbReference type="InterPro" id="IPR002818">
    <property type="entry name" value="DJ-1/PfpI"/>
</dbReference>
<organism evidence="2 3">
    <name type="scientific">Streptomyces naganishii JCM 4654</name>
    <dbReference type="NCBI Taxonomy" id="1306179"/>
    <lineage>
        <taxon>Bacteria</taxon>
        <taxon>Bacillati</taxon>
        <taxon>Actinomycetota</taxon>
        <taxon>Actinomycetes</taxon>
        <taxon>Kitasatosporales</taxon>
        <taxon>Streptomycetaceae</taxon>
        <taxon>Streptomyces</taxon>
    </lineage>
</organism>
<proteinExistence type="predicted"/>
<reference evidence="2" key="1">
    <citation type="journal article" date="2014" name="Int. J. Syst. Evol. Microbiol.">
        <title>Complete genome sequence of Corynebacterium casei LMG S-19264T (=DSM 44701T), isolated from a smear-ripened cheese.</title>
        <authorList>
            <consortium name="US DOE Joint Genome Institute (JGI-PGF)"/>
            <person name="Walter F."/>
            <person name="Albersmeier A."/>
            <person name="Kalinowski J."/>
            <person name="Ruckert C."/>
        </authorList>
    </citation>
    <scope>NUCLEOTIDE SEQUENCE</scope>
    <source>
        <strain evidence="2">JCM 4654</strain>
    </source>
</reference>
<dbReference type="Gene3D" id="3.40.50.880">
    <property type="match status" value="1"/>
</dbReference>
<evidence type="ECO:0000313" key="2">
    <source>
        <dbReference type="EMBL" id="GHD86807.1"/>
    </source>
</evidence>